<dbReference type="PROSITE" id="PS50279">
    <property type="entry name" value="BPTI_KUNITZ_2"/>
    <property type="match status" value="1"/>
</dbReference>
<evidence type="ECO:0000256" key="4">
    <source>
        <dbReference type="ARBA" id="ARBA00005822"/>
    </source>
</evidence>
<dbReference type="GO" id="GO:0005604">
    <property type="term" value="C:basement membrane"/>
    <property type="evidence" value="ECO:0007669"/>
    <property type="project" value="UniProtKB-SubCell"/>
</dbReference>
<evidence type="ECO:0000256" key="7">
    <source>
        <dbReference type="ARBA" id="ARBA00022530"/>
    </source>
</evidence>
<accession>A0AAD5B639</accession>
<evidence type="ECO:0000256" key="6">
    <source>
        <dbReference type="ARBA" id="ARBA00022525"/>
    </source>
</evidence>
<gene>
    <name evidence="26" type="ORF">C0J50_8310</name>
</gene>
<dbReference type="PROSITE" id="PS50234">
    <property type="entry name" value="VWFA"/>
    <property type="match status" value="2"/>
</dbReference>
<keyword evidence="6" id="KW-0964">Secreted</keyword>
<feature type="chain" id="PRO_5042187620" description="Collagen alpha-1(XXVIII) chain" evidence="23">
    <location>
        <begin position="20"/>
        <end position="1241"/>
    </location>
</feature>
<keyword evidence="5" id="KW-0963">Cytoplasm</keyword>
<dbReference type="FunFam" id="3.40.50.410:FF:000003">
    <property type="entry name" value="Collagen type VI alpha 3 chain"/>
    <property type="match status" value="1"/>
</dbReference>
<organism evidence="26 27">
    <name type="scientific">Silurus asotus</name>
    <name type="common">Amur catfish</name>
    <name type="synonym">Parasilurus asotus</name>
    <dbReference type="NCBI Taxonomy" id="30991"/>
    <lineage>
        <taxon>Eukaryota</taxon>
        <taxon>Metazoa</taxon>
        <taxon>Chordata</taxon>
        <taxon>Craniata</taxon>
        <taxon>Vertebrata</taxon>
        <taxon>Euteleostomi</taxon>
        <taxon>Actinopterygii</taxon>
        <taxon>Neopterygii</taxon>
        <taxon>Teleostei</taxon>
        <taxon>Ostariophysi</taxon>
        <taxon>Siluriformes</taxon>
        <taxon>Siluridae</taxon>
        <taxon>Silurus</taxon>
    </lineage>
</organism>
<feature type="domain" description="BPTI/Kunitz inhibitor" evidence="25">
    <location>
        <begin position="954"/>
        <end position="1004"/>
    </location>
</feature>
<dbReference type="PANTHER" id="PTHR21351">
    <property type="entry name" value="BARDET-BIEDL SYNDROME PROTEIN 5"/>
    <property type="match status" value="1"/>
</dbReference>
<evidence type="ECO:0000256" key="5">
    <source>
        <dbReference type="ARBA" id="ARBA00022490"/>
    </source>
</evidence>
<dbReference type="FunFam" id="4.10.410.10:FF:000045">
    <property type="entry name" value="Collagen type XXVIII alpha 1 a"/>
    <property type="match status" value="1"/>
</dbReference>
<dbReference type="CDD" id="cd01450">
    <property type="entry name" value="vWFA_subfamily_ECM"/>
    <property type="match status" value="1"/>
</dbReference>
<feature type="compositionally biased region" description="Gly residues" evidence="22">
    <location>
        <begin position="332"/>
        <end position="352"/>
    </location>
</feature>
<dbReference type="Pfam" id="PF07289">
    <property type="entry name" value="BBL5"/>
    <property type="match status" value="1"/>
</dbReference>
<evidence type="ECO:0000256" key="10">
    <source>
        <dbReference type="ARBA" id="ARBA00022737"/>
    </source>
</evidence>
<keyword evidence="15 26" id="KW-0176">Collagen</keyword>
<dbReference type="PRINTS" id="PR00453">
    <property type="entry name" value="VWFADOMAIN"/>
</dbReference>
<evidence type="ECO:0000256" key="14">
    <source>
        <dbReference type="ARBA" id="ARBA00023069"/>
    </source>
</evidence>
<dbReference type="Gene3D" id="4.10.410.10">
    <property type="entry name" value="Pancreatic trypsin inhibitor Kunitz domain"/>
    <property type="match status" value="1"/>
</dbReference>
<keyword evidence="18" id="KW-0966">Cell projection</keyword>
<keyword evidence="27" id="KW-1185">Reference proteome</keyword>
<dbReference type="GO" id="GO:0004867">
    <property type="term" value="F:serine-type endopeptidase inhibitor activity"/>
    <property type="evidence" value="ECO:0007669"/>
    <property type="project" value="UniProtKB-KW"/>
</dbReference>
<keyword evidence="14" id="KW-0969">Cilium</keyword>
<evidence type="ECO:0000256" key="11">
    <source>
        <dbReference type="ARBA" id="ARBA00022869"/>
    </source>
</evidence>
<keyword evidence="17" id="KW-0206">Cytoskeleton</keyword>
<dbReference type="GO" id="GO:0032266">
    <property type="term" value="F:phosphatidylinositol-3-phosphate binding"/>
    <property type="evidence" value="ECO:0007669"/>
    <property type="project" value="TreeGrafter"/>
</dbReference>
<evidence type="ECO:0000256" key="16">
    <source>
        <dbReference type="ARBA" id="ARBA00023157"/>
    </source>
</evidence>
<comment type="similarity">
    <text evidence="20">Belongs to the VWA-containing collagen family.</text>
</comment>
<dbReference type="InterPro" id="IPR036880">
    <property type="entry name" value="Kunitz_BPTI_sf"/>
</dbReference>
<evidence type="ECO:0000256" key="12">
    <source>
        <dbReference type="ARBA" id="ARBA00022889"/>
    </source>
</evidence>
<protein>
    <recommendedName>
        <fullName evidence="21">Collagen alpha-1(XXVIII) chain</fullName>
    </recommendedName>
</protein>
<dbReference type="GO" id="GO:0005581">
    <property type="term" value="C:collagen trimer"/>
    <property type="evidence" value="ECO:0007669"/>
    <property type="project" value="UniProtKB-KW"/>
</dbReference>
<evidence type="ECO:0000256" key="19">
    <source>
        <dbReference type="ARBA" id="ARBA00058139"/>
    </source>
</evidence>
<dbReference type="Pfam" id="PF00092">
    <property type="entry name" value="VWA"/>
    <property type="match status" value="2"/>
</dbReference>
<feature type="compositionally biased region" description="Low complexity" evidence="22">
    <location>
        <begin position="353"/>
        <end position="363"/>
    </location>
</feature>
<dbReference type="PROSITE" id="PS00280">
    <property type="entry name" value="BPTI_KUNITZ_1"/>
    <property type="match status" value="1"/>
</dbReference>
<dbReference type="InterPro" id="IPR008160">
    <property type="entry name" value="Collagen"/>
</dbReference>
<evidence type="ECO:0000256" key="3">
    <source>
        <dbReference type="ARBA" id="ARBA00004302"/>
    </source>
</evidence>
<dbReference type="InterPro" id="IPR006606">
    <property type="entry name" value="BBL5"/>
</dbReference>
<keyword evidence="11" id="KW-0084">Basement membrane</keyword>
<keyword evidence="9 23" id="KW-0732">Signal</keyword>
<feature type="compositionally biased region" description="Basic and acidic residues" evidence="22">
    <location>
        <begin position="551"/>
        <end position="569"/>
    </location>
</feature>
<feature type="domain" description="VWFA" evidence="24">
    <location>
        <begin position="614"/>
        <end position="798"/>
    </location>
</feature>
<dbReference type="Proteomes" id="UP001205998">
    <property type="component" value="Unassembled WGS sequence"/>
</dbReference>
<dbReference type="SUPFAM" id="SSF53300">
    <property type="entry name" value="vWA-like"/>
    <property type="match status" value="2"/>
</dbReference>
<sequence length="1241" mass="132517">MGQWLSWLLLLAGLLGVWTQDYYEERTGEKRTKVNGQTTNVLKYDKASIVDEDCGLELAFLVDSSESAKGHHQQEKKFAMDIVDGLQSIRLNNGRKLSWRVSLLQYSSHVIIEQTFRQWRGTENFKSSIAPMGYIGHGTYTTYAITNMTKIFSEESKTGGIKIALLLTEGVSHPRNPDIFSAVADAKNQGVTFFTIGITHTANEPANIARLRLLASTPPSRFLHNLQDLHINEKILSEIAQLAEDGGKPGYKGDKGLPGPQGDNGPEGPQGKKGERGLLGPPGLQGETGIGLPGPKGDMGIQGRHGPPGPTGIGEPGPPGPQGPQGVQGEKGPQGEGFPGPKGEPGAGGLAGLPGLPGEDGAPGQKGEPGLTGLRGPEGAAGIGTQGEKGDQGQRGVRGLPGPHGISGPSGAKGEPGTPGRLGMPGLPGRAIAGPKGDVGPAGPSGPIGETGYGLPGPKGDRGSPGPPGPFGPKGEGFPGPVGPSGLPGLPGEPGPEGIGFPGPKGDIGFRGLPGLPGPPGEGIQGPPGDQGPLGVTGPRGPPGEGLTGVKGDRGLQGERGMKGVKGDFGDPGLPGQSGRPGEKGEMGLTREDIIKLIKEICGCGIRCKERPMELVFVIDSSESVGPENFEIIKDFVIALVDRVTVGRNATRIGLVLYSLDVHLEFNLVRYMTKQDVKQAIRKIPYMGEGTYTGTAIRKATQEAFYSARNGVRKVAIVITDGQADKREPVKLDMAVREAHAANIEMYALGIVNTSDPTQSEFLRELNLIASDPDSEHMYLIDDFNTLPALESKLVNQFCEDENGALIYNRITNGNGHNGYKHNGYENNNNVLHGNNGYGRHHVEQIDRRVPYSEAKINPAPFKKSPQDDYKSTEVTKSVPPVQPVQPEISTPSLTSIISSLPSSSSSSSASSSSSSSSKLPSSSSSGSVISTSTVNVKPQPRPVVVSAPLDPRCSLVLSQGTCRAYIIRWYYDKQANSCAQFWYGGCGGNENRFDTESECKKTCVLTSIAVGYNSVINITTRTANSKLRGQTEALYILTKSNNTRFEFIFTNVIPGSPRLFTSVIAVHRAYETSKMYRDLKLRAALIQNKQLRLLPREQVYDKINGVWNLSSDQRSIRIRDSKFGLALVIESSQQTGGYVLGFKIDPLDKLQDAVKEINSLHKVYSANPIFGVEYEMEEKPQPLEELTVEQPPDDVEIEADEQTDAFTQQDREPVFSEELGLAVEKLKDGFTLQGLWEVMG</sequence>
<dbReference type="CDD" id="cd22628">
    <property type="entry name" value="Kunitz_collagen_alpha1_XXVIII"/>
    <property type="match status" value="1"/>
</dbReference>
<evidence type="ECO:0000256" key="17">
    <source>
        <dbReference type="ARBA" id="ARBA00023212"/>
    </source>
</evidence>
<dbReference type="InterPro" id="IPR002223">
    <property type="entry name" value="Kunitz_BPTI"/>
</dbReference>
<feature type="region of interest" description="Disordered" evidence="22">
    <location>
        <begin position="245"/>
        <end position="586"/>
    </location>
</feature>
<reference evidence="26" key="1">
    <citation type="submission" date="2018-07" db="EMBL/GenBank/DDBJ databases">
        <title>Comparative genomics of catfishes provides insights into carnivory and benthic adaptation.</title>
        <authorList>
            <person name="Zhang Y."/>
            <person name="Wang D."/>
            <person name="Peng Z."/>
            <person name="Zheng S."/>
            <person name="Shao F."/>
            <person name="Tao W."/>
        </authorList>
    </citation>
    <scope>NUCLEOTIDE SEQUENCE</scope>
    <source>
        <strain evidence="26">Chongqing</strain>
    </source>
</reference>
<evidence type="ECO:0000256" key="23">
    <source>
        <dbReference type="SAM" id="SignalP"/>
    </source>
</evidence>
<dbReference type="Gene3D" id="3.40.50.410">
    <property type="entry name" value="von Willebrand factor, type A domain"/>
    <property type="match status" value="2"/>
</dbReference>
<keyword evidence="7" id="KW-0272">Extracellular matrix</keyword>
<evidence type="ECO:0000256" key="21">
    <source>
        <dbReference type="ARBA" id="ARBA00070674"/>
    </source>
</evidence>
<comment type="similarity">
    <text evidence="4">Belongs to the BBS5 family.</text>
</comment>
<evidence type="ECO:0000256" key="1">
    <source>
        <dbReference type="ARBA" id="ARBA00004138"/>
    </source>
</evidence>
<evidence type="ECO:0000256" key="13">
    <source>
        <dbReference type="ARBA" id="ARBA00022900"/>
    </source>
</evidence>
<feature type="compositionally biased region" description="Low complexity" evidence="22">
    <location>
        <begin position="416"/>
        <end position="430"/>
    </location>
</feature>
<dbReference type="InterPro" id="IPR036465">
    <property type="entry name" value="vWFA_dom_sf"/>
</dbReference>
<evidence type="ECO:0000256" key="22">
    <source>
        <dbReference type="SAM" id="MobiDB-lite"/>
    </source>
</evidence>
<keyword evidence="16" id="KW-1015">Disulfide bond</keyword>
<dbReference type="FunFam" id="3.40.50.410:FF:000051">
    <property type="entry name" value="Collagen type XXVIII alpha 1 chain"/>
    <property type="match status" value="1"/>
</dbReference>
<evidence type="ECO:0000259" key="24">
    <source>
        <dbReference type="PROSITE" id="PS50234"/>
    </source>
</evidence>
<dbReference type="Pfam" id="PF01391">
    <property type="entry name" value="Collagen"/>
    <property type="match status" value="1"/>
</dbReference>
<feature type="region of interest" description="Disordered" evidence="22">
    <location>
        <begin position="857"/>
        <end position="935"/>
    </location>
</feature>
<dbReference type="GO" id="GO:0034464">
    <property type="term" value="C:BBSome"/>
    <property type="evidence" value="ECO:0007669"/>
    <property type="project" value="InterPro"/>
</dbReference>
<feature type="compositionally biased region" description="Low complexity" evidence="22">
    <location>
        <begin position="890"/>
        <end position="933"/>
    </location>
</feature>
<dbReference type="GO" id="GO:0007155">
    <property type="term" value="P:cell adhesion"/>
    <property type="evidence" value="ECO:0007669"/>
    <property type="project" value="UniProtKB-KW"/>
</dbReference>
<name>A0AAD5B639_SILAS</name>
<dbReference type="InterPro" id="IPR014003">
    <property type="entry name" value="BBS5_PH"/>
</dbReference>
<keyword evidence="13" id="KW-0722">Serine protease inhibitor</keyword>
<evidence type="ECO:0000256" key="18">
    <source>
        <dbReference type="ARBA" id="ARBA00023273"/>
    </source>
</evidence>
<feature type="compositionally biased region" description="Basic and acidic residues" evidence="22">
    <location>
        <begin position="865"/>
        <end position="874"/>
    </location>
</feature>
<comment type="subcellular location">
    <subcellularLocation>
        <location evidence="1">Cell projection</location>
        <location evidence="1">Cilium</location>
    </subcellularLocation>
    <subcellularLocation>
        <location evidence="2">Cytoplasm</location>
        <location evidence="2">Cytoskeleton</location>
    </subcellularLocation>
    <subcellularLocation>
        <location evidence="3">Secreted</location>
        <location evidence="3">Extracellular space</location>
        <location evidence="3">Extracellular matrix</location>
        <location evidence="3">Basement membrane</location>
    </subcellularLocation>
</comment>
<proteinExistence type="inferred from homology"/>
<evidence type="ECO:0000256" key="15">
    <source>
        <dbReference type="ARBA" id="ARBA00023119"/>
    </source>
</evidence>
<feature type="compositionally biased region" description="Basic and acidic residues" evidence="22">
    <location>
        <begin position="245"/>
        <end position="255"/>
    </location>
</feature>
<keyword evidence="8" id="KW-0646">Protease inhibitor</keyword>
<dbReference type="GO" id="GO:0036064">
    <property type="term" value="C:ciliary basal body"/>
    <property type="evidence" value="ECO:0007669"/>
    <property type="project" value="TreeGrafter"/>
</dbReference>
<keyword evidence="10" id="KW-0677">Repeat</keyword>
<dbReference type="SMART" id="SM00131">
    <property type="entry name" value="KU"/>
    <property type="match status" value="1"/>
</dbReference>
<dbReference type="InterPro" id="IPR020901">
    <property type="entry name" value="Prtase_inh_Kunz-CS"/>
</dbReference>
<feature type="signal peptide" evidence="23">
    <location>
        <begin position="1"/>
        <end position="19"/>
    </location>
</feature>
<dbReference type="EMBL" id="MU546873">
    <property type="protein sequence ID" value="KAI5628072.1"/>
    <property type="molecule type" value="Genomic_DNA"/>
</dbReference>
<dbReference type="Pfam" id="PF00014">
    <property type="entry name" value="Kunitz_BPTI"/>
    <property type="match status" value="1"/>
</dbReference>
<dbReference type="GO" id="GO:0060271">
    <property type="term" value="P:cilium assembly"/>
    <property type="evidence" value="ECO:0007669"/>
    <property type="project" value="TreeGrafter"/>
</dbReference>
<evidence type="ECO:0000256" key="9">
    <source>
        <dbReference type="ARBA" id="ARBA00022729"/>
    </source>
</evidence>
<dbReference type="SUPFAM" id="SSF57362">
    <property type="entry name" value="BPTI-like"/>
    <property type="match status" value="1"/>
</dbReference>
<evidence type="ECO:0000313" key="27">
    <source>
        <dbReference type="Proteomes" id="UP001205998"/>
    </source>
</evidence>
<dbReference type="AlphaFoldDB" id="A0AAD5B639"/>
<comment type="function">
    <text evidence="19">May act as a cell-binding protein.</text>
</comment>
<evidence type="ECO:0000256" key="8">
    <source>
        <dbReference type="ARBA" id="ARBA00022690"/>
    </source>
</evidence>
<feature type="domain" description="VWFA" evidence="24">
    <location>
        <begin position="57"/>
        <end position="239"/>
    </location>
</feature>
<comment type="caution">
    <text evidence="26">The sequence shown here is derived from an EMBL/GenBank/DDBJ whole genome shotgun (WGS) entry which is preliminary data.</text>
</comment>
<dbReference type="PRINTS" id="PR00759">
    <property type="entry name" value="BASICPTASE"/>
</dbReference>
<keyword evidence="12" id="KW-0130">Cell adhesion</keyword>
<dbReference type="PANTHER" id="PTHR21351:SF0">
    <property type="entry name" value="BARDET-BIEDL SYNDROME 5 PROTEIN"/>
    <property type="match status" value="1"/>
</dbReference>
<evidence type="ECO:0000256" key="2">
    <source>
        <dbReference type="ARBA" id="ARBA00004245"/>
    </source>
</evidence>
<dbReference type="InterPro" id="IPR002035">
    <property type="entry name" value="VWF_A"/>
</dbReference>
<dbReference type="SMART" id="SM00327">
    <property type="entry name" value="VWA"/>
    <property type="match status" value="2"/>
</dbReference>
<evidence type="ECO:0000313" key="26">
    <source>
        <dbReference type="EMBL" id="KAI5628072.1"/>
    </source>
</evidence>
<evidence type="ECO:0000256" key="20">
    <source>
        <dbReference type="ARBA" id="ARBA00061466"/>
    </source>
</evidence>
<evidence type="ECO:0000259" key="25">
    <source>
        <dbReference type="PROSITE" id="PS50279"/>
    </source>
</evidence>